<dbReference type="Gene3D" id="3.20.20.140">
    <property type="entry name" value="Metal-dependent hydrolases"/>
    <property type="match status" value="1"/>
</dbReference>
<reference evidence="4" key="1">
    <citation type="submission" date="2020-10" db="EMBL/GenBank/DDBJ databases">
        <title>Unveiling of a novel bifunctional photoreceptor, Dualchrome1, isolated from a cosmopolitan green alga.</title>
        <authorList>
            <person name="Suzuki S."/>
            <person name="Kawachi M."/>
        </authorList>
    </citation>
    <scope>NUCLEOTIDE SEQUENCE</scope>
    <source>
        <strain evidence="4">NIES 2893</strain>
    </source>
</reference>
<dbReference type="SUPFAM" id="SSF51556">
    <property type="entry name" value="Metallo-dependent hydrolases"/>
    <property type="match status" value="1"/>
</dbReference>
<dbReference type="Proteomes" id="UP000660262">
    <property type="component" value="Unassembled WGS sequence"/>
</dbReference>
<name>A0A830HXU5_9CHLO</name>
<feature type="region of interest" description="Disordered" evidence="2">
    <location>
        <begin position="20"/>
        <end position="61"/>
    </location>
</feature>
<sequence length="439" mass="47120">MAGLNGCRLQLRNLWVSSGVSASSSSAPPPAPSSSSSSETSLLTGTPMDSHPALVSTSADAEEVGALRSASGSLDDYDDYESGTAWLASTPTETPIMPLVSIVDAHHHFFTSGFPKQALGMPAIANSFGAANRTHMGNRYMPAELVRDLADNNVTHTVFVTCGEFWDKADDVPKHLRCVGETRRCQEIADAALTCALPHLCAAIVAHADLSLGKEIVDELLDAHISAGANLRGVRDNAAASGDDAIFNATKDLNKLANSDFRAGVEEVMRRGLTYDCYIFHLQLEQLADLANTFPELTTVCNHGGSPLGVGTFAPLTWEDNETAAQWRAGVTKLAKCPNVFMKLGGFTMPATGLIASHNLAKPPTSREVADTLAPWFNFLMDNFGTDRCMFESNFPVDKTSCGYTTLWNAFKRVTLDRGCTGDEVAMLFAGTAKRVYRL</sequence>
<dbReference type="InterPro" id="IPR006680">
    <property type="entry name" value="Amidohydro-rel"/>
</dbReference>
<dbReference type="Pfam" id="PF04909">
    <property type="entry name" value="Amidohydro_2"/>
    <property type="match status" value="1"/>
</dbReference>
<organism evidence="4 5">
    <name type="scientific">Pycnococcus provasolii</name>
    <dbReference type="NCBI Taxonomy" id="41880"/>
    <lineage>
        <taxon>Eukaryota</taxon>
        <taxon>Viridiplantae</taxon>
        <taxon>Chlorophyta</taxon>
        <taxon>Pseudoscourfieldiophyceae</taxon>
        <taxon>Pseudoscourfieldiales</taxon>
        <taxon>Pycnococcaceae</taxon>
        <taxon>Pycnococcus</taxon>
    </lineage>
</organism>
<evidence type="ECO:0000313" key="5">
    <source>
        <dbReference type="Proteomes" id="UP000660262"/>
    </source>
</evidence>
<feature type="domain" description="Amidohydrolase-related" evidence="3">
    <location>
        <begin position="103"/>
        <end position="439"/>
    </location>
</feature>
<dbReference type="GO" id="GO:0016787">
    <property type="term" value="F:hydrolase activity"/>
    <property type="evidence" value="ECO:0007669"/>
    <property type="project" value="InterPro"/>
</dbReference>
<protein>
    <recommendedName>
        <fullName evidence="3">Amidohydrolase-related domain-containing protein</fullName>
    </recommendedName>
</protein>
<evidence type="ECO:0000256" key="2">
    <source>
        <dbReference type="SAM" id="MobiDB-lite"/>
    </source>
</evidence>
<dbReference type="PANTHER" id="PTHR43569">
    <property type="entry name" value="AMIDOHYDROLASE"/>
    <property type="match status" value="1"/>
</dbReference>
<keyword evidence="5" id="KW-1185">Reference proteome</keyword>
<accession>A0A830HXU5</accession>
<evidence type="ECO:0000259" key="3">
    <source>
        <dbReference type="Pfam" id="PF04909"/>
    </source>
</evidence>
<dbReference type="InterPro" id="IPR052350">
    <property type="entry name" value="Metallo-dep_Lactonases"/>
</dbReference>
<dbReference type="PANTHER" id="PTHR43569:SF1">
    <property type="entry name" value="BLL3371 PROTEIN"/>
    <property type="match status" value="1"/>
</dbReference>
<proteinExistence type="inferred from homology"/>
<comment type="caution">
    <text evidence="4">The sequence shown here is derived from an EMBL/GenBank/DDBJ whole genome shotgun (WGS) entry which is preliminary data.</text>
</comment>
<evidence type="ECO:0000256" key="1">
    <source>
        <dbReference type="ARBA" id="ARBA00038310"/>
    </source>
</evidence>
<evidence type="ECO:0000313" key="4">
    <source>
        <dbReference type="EMBL" id="GHP12286.1"/>
    </source>
</evidence>
<gene>
    <name evidence="4" type="ORF">PPROV_001101400</name>
</gene>
<dbReference type="InterPro" id="IPR032466">
    <property type="entry name" value="Metal_Hydrolase"/>
</dbReference>
<dbReference type="OrthoDB" id="2135488at2759"/>
<comment type="similarity">
    <text evidence="1">Belongs to the metallo-dependent hydrolases superfamily.</text>
</comment>
<dbReference type="AlphaFoldDB" id="A0A830HXU5"/>
<dbReference type="EMBL" id="BNJQ01000040">
    <property type="protein sequence ID" value="GHP12286.1"/>
    <property type="molecule type" value="Genomic_DNA"/>
</dbReference>